<dbReference type="InterPro" id="IPR002078">
    <property type="entry name" value="Sigma_54_int"/>
</dbReference>
<evidence type="ECO:0000256" key="3">
    <source>
        <dbReference type="ARBA" id="ARBA00023015"/>
    </source>
</evidence>
<dbReference type="GO" id="GO:0043565">
    <property type="term" value="F:sequence-specific DNA binding"/>
    <property type="evidence" value="ECO:0007669"/>
    <property type="project" value="InterPro"/>
</dbReference>
<dbReference type="InterPro" id="IPR025662">
    <property type="entry name" value="Sigma_54_int_dom_ATP-bd_1"/>
</dbReference>
<keyword evidence="1" id="KW-0547">Nucleotide-binding</keyword>
<dbReference type="Pfam" id="PF25601">
    <property type="entry name" value="AAA_lid_14"/>
    <property type="match status" value="1"/>
</dbReference>
<dbReference type="InterPro" id="IPR029016">
    <property type="entry name" value="GAF-like_dom_sf"/>
</dbReference>
<evidence type="ECO:0000259" key="5">
    <source>
        <dbReference type="PROSITE" id="PS50045"/>
    </source>
</evidence>
<proteinExistence type="predicted"/>
<dbReference type="InterPro" id="IPR058031">
    <property type="entry name" value="AAA_lid_NorR"/>
</dbReference>
<dbReference type="CDD" id="cd00009">
    <property type="entry name" value="AAA"/>
    <property type="match status" value="1"/>
</dbReference>
<reference evidence="6 7" key="1">
    <citation type="submission" date="2019-11" db="EMBL/GenBank/DDBJ databases">
        <title>Novel species isolated from a subtropical stream in China.</title>
        <authorList>
            <person name="Lu H."/>
        </authorList>
    </citation>
    <scope>NUCLEOTIDE SEQUENCE [LARGE SCALE GENOMIC DNA]</scope>
    <source>
        <strain evidence="6 7">FT92W</strain>
    </source>
</reference>
<keyword evidence="4" id="KW-0804">Transcription</keyword>
<keyword evidence="3" id="KW-0805">Transcription regulation</keyword>
<comment type="caution">
    <text evidence="6">The sequence shown here is derived from an EMBL/GenBank/DDBJ whole genome shotgun (WGS) entry which is preliminary data.</text>
</comment>
<dbReference type="SUPFAM" id="SSF46689">
    <property type="entry name" value="Homeodomain-like"/>
    <property type="match status" value="1"/>
</dbReference>
<dbReference type="Gene3D" id="1.10.8.60">
    <property type="match status" value="1"/>
</dbReference>
<dbReference type="PRINTS" id="PR01590">
    <property type="entry name" value="HTHFIS"/>
</dbReference>
<evidence type="ECO:0000256" key="1">
    <source>
        <dbReference type="ARBA" id="ARBA00022741"/>
    </source>
</evidence>
<dbReference type="FunFam" id="3.40.50.300:FF:000006">
    <property type="entry name" value="DNA-binding transcriptional regulator NtrC"/>
    <property type="match status" value="1"/>
</dbReference>
<dbReference type="Gene3D" id="3.40.50.300">
    <property type="entry name" value="P-loop containing nucleotide triphosphate hydrolases"/>
    <property type="match status" value="1"/>
</dbReference>
<dbReference type="InterPro" id="IPR003593">
    <property type="entry name" value="AAA+_ATPase"/>
</dbReference>
<dbReference type="GO" id="GO:0005524">
    <property type="term" value="F:ATP binding"/>
    <property type="evidence" value="ECO:0007669"/>
    <property type="project" value="UniProtKB-KW"/>
</dbReference>
<protein>
    <submittedName>
        <fullName evidence="6">AAA domain-containing protein</fullName>
    </submittedName>
</protein>
<evidence type="ECO:0000256" key="2">
    <source>
        <dbReference type="ARBA" id="ARBA00022840"/>
    </source>
</evidence>
<dbReference type="PROSITE" id="PS00676">
    <property type="entry name" value="SIGMA54_INTERACT_2"/>
    <property type="match status" value="1"/>
</dbReference>
<dbReference type="Pfam" id="PF02954">
    <property type="entry name" value="HTH_8"/>
    <property type="match status" value="1"/>
</dbReference>
<dbReference type="SUPFAM" id="SSF52540">
    <property type="entry name" value="P-loop containing nucleoside triphosphate hydrolases"/>
    <property type="match status" value="1"/>
</dbReference>
<gene>
    <name evidence="6" type="ORF">GJ700_01500</name>
</gene>
<dbReference type="Proteomes" id="UP000446768">
    <property type="component" value="Unassembled WGS sequence"/>
</dbReference>
<dbReference type="AlphaFoldDB" id="A0A7X2LQQ9"/>
<dbReference type="SMART" id="SM00382">
    <property type="entry name" value="AAA"/>
    <property type="match status" value="1"/>
</dbReference>
<keyword evidence="2" id="KW-0067">ATP-binding</keyword>
<dbReference type="GO" id="GO:0006355">
    <property type="term" value="P:regulation of DNA-templated transcription"/>
    <property type="evidence" value="ECO:0007669"/>
    <property type="project" value="InterPro"/>
</dbReference>
<dbReference type="InterPro" id="IPR009057">
    <property type="entry name" value="Homeodomain-like_sf"/>
</dbReference>
<evidence type="ECO:0000313" key="7">
    <source>
        <dbReference type="Proteomes" id="UP000446768"/>
    </source>
</evidence>
<dbReference type="PANTHER" id="PTHR32071">
    <property type="entry name" value="TRANSCRIPTIONAL REGULATORY PROTEIN"/>
    <property type="match status" value="1"/>
</dbReference>
<evidence type="ECO:0000313" key="6">
    <source>
        <dbReference type="EMBL" id="MRV70396.1"/>
    </source>
</evidence>
<feature type="domain" description="Sigma-54 factor interaction" evidence="5">
    <location>
        <begin position="216"/>
        <end position="442"/>
    </location>
</feature>
<dbReference type="Gene3D" id="3.30.450.40">
    <property type="match status" value="1"/>
</dbReference>
<accession>A0A7X2LQQ9</accession>
<dbReference type="RefSeq" id="WP_154370876.1">
    <property type="nucleotide sequence ID" value="NZ_WKJJ01000001.1"/>
</dbReference>
<dbReference type="PANTHER" id="PTHR32071:SF77">
    <property type="entry name" value="TRANSCRIPTIONAL REGULATORY PROTEIN"/>
    <property type="match status" value="1"/>
</dbReference>
<evidence type="ECO:0000256" key="4">
    <source>
        <dbReference type="ARBA" id="ARBA00023163"/>
    </source>
</evidence>
<name>A0A7X2LQQ9_9BURK</name>
<keyword evidence="7" id="KW-1185">Reference proteome</keyword>
<sequence length="534" mass="55793">MHTCDTQRQIIEQAHRRCVATGLRDDAAPPSAPLAAAELARLLARNDGWLRQAAPLLDALYAQVDDGRHVVMLADAGGVILHALGDTGWLAAPGPPAMLPGTNWSERSLGANAIGTALVRRGAVQVHGDEHYLRACRFLGGTAAPICDADGGVLGALAVVETPADGLGAHPHTLALVRMMVQAIETRLCGARAQARGAGPVRQRAPAPHLAGLQALDTGDSQLALAIATVRKVLGRGIPIMIQGETGTGKELLAQAIHHDGPRAAGPLVVVNCAAIPEALIESELFGYEEGAFTGARKRGAPGRIAQAHGGTLFLDEIGDMPLSLQARLLRVLQERSVTPLGGGRAVPVDIDLVCATHRSLRGMIADGSFREDLYYRLNGLVVKLPPLRERSDLREVVARMLAGLPGGARCTVSAEVMRLFERHGWPGNLRQLNSVLRTAVALATSDGAPAPVLALCHLSCDLLEGMAAPRQAAEPVLEPALTHGVAGSLEEEALAAIQRSLARCGGNVSAAAKALGISRNTIYRKMAGTPAPA</sequence>
<dbReference type="Gene3D" id="1.10.10.60">
    <property type="entry name" value="Homeodomain-like"/>
    <property type="match status" value="1"/>
</dbReference>
<organism evidence="6 7">
    <name type="scientific">Pseudoduganella rivuli</name>
    <dbReference type="NCBI Taxonomy" id="2666085"/>
    <lineage>
        <taxon>Bacteria</taxon>
        <taxon>Pseudomonadati</taxon>
        <taxon>Pseudomonadota</taxon>
        <taxon>Betaproteobacteria</taxon>
        <taxon>Burkholderiales</taxon>
        <taxon>Oxalobacteraceae</taxon>
        <taxon>Telluria group</taxon>
        <taxon>Pseudoduganella</taxon>
    </lineage>
</organism>
<dbReference type="InterPro" id="IPR002197">
    <property type="entry name" value="HTH_Fis"/>
</dbReference>
<dbReference type="InterPro" id="IPR027417">
    <property type="entry name" value="P-loop_NTPase"/>
</dbReference>
<dbReference type="PROSITE" id="PS00675">
    <property type="entry name" value="SIGMA54_INTERACT_1"/>
    <property type="match status" value="1"/>
</dbReference>
<dbReference type="PROSITE" id="PS50045">
    <property type="entry name" value="SIGMA54_INTERACT_4"/>
    <property type="match status" value="1"/>
</dbReference>
<dbReference type="InterPro" id="IPR025943">
    <property type="entry name" value="Sigma_54_int_dom_ATP-bd_2"/>
</dbReference>
<dbReference type="EMBL" id="WKJJ01000001">
    <property type="protein sequence ID" value="MRV70396.1"/>
    <property type="molecule type" value="Genomic_DNA"/>
</dbReference>
<dbReference type="Pfam" id="PF00158">
    <property type="entry name" value="Sigma54_activat"/>
    <property type="match status" value="1"/>
</dbReference>